<reference evidence="3 4" key="1">
    <citation type="submission" date="2018-07" db="EMBL/GenBank/DDBJ databases">
        <title>Chryseobacterium lacus sp. nov., isolated from lake water.</title>
        <authorList>
            <person name="Li C.-M."/>
        </authorList>
    </citation>
    <scope>NUCLEOTIDE SEQUENCE [LARGE SCALE GENOMIC DNA]</scope>
    <source>
        <strain evidence="3 4">YLOS41</strain>
    </source>
</reference>
<dbReference type="OrthoDB" id="635146at2"/>
<feature type="transmembrane region" description="Helical" evidence="1">
    <location>
        <begin position="36"/>
        <end position="58"/>
    </location>
</feature>
<dbReference type="SUPFAM" id="SSF56219">
    <property type="entry name" value="DNase I-like"/>
    <property type="match status" value="1"/>
</dbReference>
<sequence>MRIFRAMLMLAHLAVVLMLFGTMLNAYVPPRIFPYLNLLSLAFPGLFILHLLLCLVWIVSWKKRAFLFLFLTLFLLQPAKRWINFTSEKTEAGNLKVLTINVKGTEYGLVETQDYLKAQDADVVLVQEFGGEFPVNGYDYSAHHNIVAVTSKSKILEHGKIEMDSYPGSALFADIKINGQIIRFITVYLHPFSFEKQKVKPADDFEENKAKSKYILKQLIPNFKRHQDEVEKIREVIQKSPYPVILTGDFNAVPNSYEYYQLSAGLQDVFVAVGNGNGTSFHDYKIPIRIDYIFASESLQPVSYQIDRSVKLSDHYPVIAEFKIKNP</sequence>
<dbReference type="Gene3D" id="3.60.10.10">
    <property type="entry name" value="Endonuclease/exonuclease/phosphatase"/>
    <property type="match status" value="1"/>
</dbReference>
<keyword evidence="4" id="KW-1185">Reference proteome</keyword>
<dbReference type="PANTHER" id="PTHR14859">
    <property type="entry name" value="CALCOFLUOR WHITE HYPERSENSITIVE PROTEIN PRECURSOR"/>
    <property type="match status" value="1"/>
</dbReference>
<keyword evidence="1" id="KW-0812">Transmembrane</keyword>
<keyword evidence="3" id="KW-0540">Nuclease</keyword>
<comment type="caution">
    <text evidence="3">The sequence shown here is derived from an EMBL/GenBank/DDBJ whole genome shotgun (WGS) entry which is preliminary data.</text>
</comment>
<evidence type="ECO:0000313" key="3">
    <source>
        <dbReference type="EMBL" id="RCU43462.1"/>
    </source>
</evidence>
<dbReference type="EMBL" id="QPIE01000003">
    <property type="protein sequence ID" value="RCU43462.1"/>
    <property type="molecule type" value="Genomic_DNA"/>
</dbReference>
<feature type="domain" description="Endonuclease/exonuclease/phosphatase" evidence="2">
    <location>
        <begin position="98"/>
        <end position="315"/>
    </location>
</feature>
<dbReference type="PANTHER" id="PTHR14859:SF15">
    <property type="entry name" value="ENDONUCLEASE_EXONUCLEASE_PHOSPHATASE DOMAIN-CONTAINING PROTEIN"/>
    <property type="match status" value="1"/>
</dbReference>
<accession>A0A368MZ03</accession>
<keyword evidence="3" id="KW-0255">Endonuclease</keyword>
<protein>
    <submittedName>
        <fullName evidence="3">AP endonuclease</fullName>
    </submittedName>
</protein>
<keyword evidence="1" id="KW-0472">Membrane</keyword>
<dbReference type="AlphaFoldDB" id="A0A368MZ03"/>
<evidence type="ECO:0000256" key="1">
    <source>
        <dbReference type="SAM" id="Phobius"/>
    </source>
</evidence>
<dbReference type="GO" id="GO:0006506">
    <property type="term" value="P:GPI anchor biosynthetic process"/>
    <property type="evidence" value="ECO:0007669"/>
    <property type="project" value="TreeGrafter"/>
</dbReference>
<dbReference type="CDD" id="cd09084">
    <property type="entry name" value="EEP-2"/>
    <property type="match status" value="1"/>
</dbReference>
<evidence type="ECO:0000313" key="4">
    <source>
        <dbReference type="Proteomes" id="UP000252172"/>
    </source>
</evidence>
<evidence type="ECO:0000259" key="2">
    <source>
        <dbReference type="Pfam" id="PF03372"/>
    </source>
</evidence>
<dbReference type="Pfam" id="PF03372">
    <property type="entry name" value="Exo_endo_phos"/>
    <property type="match status" value="1"/>
</dbReference>
<gene>
    <name evidence="3" type="ORF">DQ356_04690</name>
</gene>
<proteinExistence type="predicted"/>
<keyword evidence="1" id="KW-1133">Transmembrane helix</keyword>
<dbReference type="RefSeq" id="WP_114303315.1">
    <property type="nucleotide sequence ID" value="NZ_QPIE01000003.1"/>
</dbReference>
<dbReference type="Proteomes" id="UP000252172">
    <property type="component" value="Unassembled WGS sequence"/>
</dbReference>
<dbReference type="InterPro" id="IPR036691">
    <property type="entry name" value="Endo/exonu/phosph_ase_sf"/>
</dbReference>
<dbReference type="GO" id="GO:0016020">
    <property type="term" value="C:membrane"/>
    <property type="evidence" value="ECO:0007669"/>
    <property type="project" value="GOC"/>
</dbReference>
<name>A0A368MZ03_9FLAO</name>
<dbReference type="InterPro" id="IPR051916">
    <property type="entry name" value="GPI-anchor_lipid_remodeler"/>
</dbReference>
<keyword evidence="3" id="KW-0378">Hydrolase</keyword>
<dbReference type="GO" id="GO:0004519">
    <property type="term" value="F:endonuclease activity"/>
    <property type="evidence" value="ECO:0007669"/>
    <property type="project" value="UniProtKB-KW"/>
</dbReference>
<dbReference type="InterPro" id="IPR005135">
    <property type="entry name" value="Endo/exonuclease/phosphatase"/>
</dbReference>
<organism evidence="3 4">
    <name type="scientific">Chryseobacterium lacus</name>
    <dbReference type="NCBI Taxonomy" id="2058346"/>
    <lineage>
        <taxon>Bacteria</taxon>
        <taxon>Pseudomonadati</taxon>
        <taxon>Bacteroidota</taxon>
        <taxon>Flavobacteriia</taxon>
        <taxon>Flavobacteriales</taxon>
        <taxon>Weeksellaceae</taxon>
        <taxon>Chryseobacterium group</taxon>
        <taxon>Chryseobacterium</taxon>
    </lineage>
</organism>